<protein>
    <submittedName>
        <fullName evidence="5">EAL domain-containing protein</fullName>
    </submittedName>
</protein>
<dbReference type="PANTHER" id="PTHR44757">
    <property type="entry name" value="DIGUANYLATE CYCLASE DGCP"/>
    <property type="match status" value="1"/>
</dbReference>
<keyword evidence="1" id="KW-1133">Transmembrane helix</keyword>
<organism evidence="5 6">
    <name type="scientific">Leptonema illini</name>
    <dbReference type="NCBI Taxonomy" id="183"/>
    <lineage>
        <taxon>Bacteria</taxon>
        <taxon>Pseudomonadati</taxon>
        <taxon>Spirochaetota</taxon>
        <taxon>Spirochaetia</taxon>
        <taxon>Leptospirales</taxon>
        <taxon>Leptospiraceae</taxon>
        <taxon>Leptonema</taxon>
    </lineage>
</organism>
<dbReference type="AlphaFoldDB" id="A0A833LY72"/>
<dbReference type="CDD" id="cd00130">
    <property type="entry name" value="PAS"/>
    <property type="match status" value="1"/>
</dbReference>
<feature type="transmembrane region" description="Helical" evidence="1">
    <location>
        <begin position="55"/>
        <end position="73"/>
    </location>
</feature>
<feature type="domain" description="PAC" evidence="2">
    <location>
        <begin position="278"/>
        <end position="328"/>
    </location>
</feature>
<dbReference type="InterPro" id="IPR001633">
    <property type="entry name" value="EAL_dom"/>
</dbReference>
<dbReference type="Pfam" id="PF00990">
    <property type="entry name" value="GGDEF"/>
    <property type="match status" value="1"/>
</dbReference>
<dbReference type="SUPFAM" id="SSF55073">
    <property type="entry name" value="Nucleotide cyclase"/>
    <property type="match status" value="1"/>
</dbReference>
<dbReference type="Gene3D" id="3.20.20.450">
    <property type="entry name" value="EAL domain"/>
    <property type="match status" value="1"/>
</dbReference>
<evidence type="ECO:0000313" key="6">
    <source>
        <dbReference type="Proteomes" id="UP000460298"/>
    </source>
</evidence>
<evidence type="ECO:0000259" key="3">
    <source>
        <dbReference type="PROSITE" id="PS50883"/>
    </source>
</evidence>
<evidence type="ECO:0000256" key="1">
    <source>
        <dbReference type="SAM" id="Phobius"/>
    </source>
</evidence>
<name>A0A833LY72_9LEPT</name>
<dbReference type="Gene3D" id="3.30.70.270">
    <property type="match status" value="1"/>
</dbReference>
<feature type="transmembrane region" description="Helical" evidence="1">
    <location>
        <begin position="80"/>
        <end position="98"/>
    </location>
</feature>
<dbReference type="EMBL" id="WBUI01000010">
    <property type="protein sequence ID" value="KAB2932152.1"/>
    <property type="molecule type" value="Genomic_DNA"/>
</dbReference>
<dbReference type="SUPFAM" id="SSF141868">
    <property type="entry name" value="EAL domain-like"/>
    <property type="match status" value="1"/>
</dbReference>
<sequence>MFRSLFPESPAYLRQLNAAGRERARALFVFLNALILISTAFILALNLLLKPLPTVNVLIAAVIVSSFLCLWLLHNGRPQLAGNIINAVVFSVILYLTYLDATGVHPLHGFTQTGMMAAGLALAGLFGSKRLPLVFGLVYSLTLLGLVFYLSSLHNWSALRRSTVEFTLDGIIALAAGSILIFLLRRIYDRSLAAISTRNRRLERFLSSLRRSEERFHRLSDASFEAVVLSQDGRILEANRAFTELFGHNADDDVTIEGLVSAEHRDRLRSLLNSDSRKSAELLCKRKDGSTLLVEARSSIIKNPDSAVRSVVMRDITNERKNLEQLEHLAYHDALTGLGNRKLLQQTTESILVEGRRCAILLADLDRFKEINDTLGHPFGDALLQGLAHRIRESFPAPFLTCRTGGDEFTLLIPDPDGENMVRDIAQSFSDAINRALRTDGVTLEMQCSIGASYAPNHGSDFEALFRCADVAMYAAKRSGTGIAVYASILDLHNPRRLMLLSDLGRMVRERAFELHFQPKVDLINHDIDGYEVLTRWTHPRLGSISPAELIPLAETGNHIGLLTETVIDVTLEQMRSWMPQFKPTLAVNVSARNLVDEMFPERVIQAIEEYNINPAQLELEITESAFMHDPQRALQSVLRLNQAGITLSIDDFGTGYSSLSYLTDLPVQALKIDLSFIREMIKKEKHQILVSSTIQLAHGLGLAVIAEGVENEDTARALRKMECDFGQGFHFGAPVPAPAIMRR</sequence>
<dbReference type="InterPro" id="IPR000700">
    <property type="entry name" value="PAS-assoc_C"/>
</dbReference>
<dbReference type="SUPFAM" id="SSF55785">
    <property type="entry name" value="PYP-like sensor domain (PAS domain)"/>
    <property type="match status" value="1"/>
</dbReference>
<dbReference type="NCBIfam" id="TIGR00254">
    <property type="entry name" value="GGDEF"/>
    <property type="match status" value="1"/>
</dbReference>
<feature type="transmembrane region" description="Helical" evidence="1">
    <location>
        <begin position="26"/>
        <end position="49"/>
    </location>
</feature>
<dbReference type="PANTHER" id="PTHR44757:SF2">
    <property type="entry name" value="BIOFILM ARCHITECTURE MAINTENANCE PROTEIN MBAA"/>
    <property type="match status" value="1"/>
</dbReference>
<accession>A0A833LY72</accession>
<dbReference type="InterPro" id="IPR000160">
    <property type="entry name" value="GGDEF_dom"/>
</dbReference>
<dbReference type="Pfam" id="PF00563">
    <property type="entry name" value="EAL"/>
    <property type="match status" value="1"/>
</dbReference>
<gene>
    <name evidence="5" type="ORF">F9K24_11145</name>
</gene>
<dbReference type="CDD" id="cd01949">
    <property type="entry name" value="GGDEF"/>
    <property type="match status" value="1"/>
</dbReference>
<dbReference type="InterPro" id="IPR035965">
    <property type="entry name" value="PAS-like_dom_sf"/>
</dbReference>
<comment type="caution">
    <text evidence="5">The sequence shown here is derived from an EMBL/GenBank/DDBJ whole genome shotgun (WGS) entry which is preliminary data.</text>
</comment>
<dbReference type="InterPro" id="IPR035919">
    <property type="entry name" value="EAL_sf"/>
</dbReference>
<feature type="transmembrane region" description="Helical" evidence="1">
    <location>
        <begin position="170"/>
        <end position="188"/>
    </location>
</feature>
<dbReference type="Pfam" id="PF13426">
    <property type="entry name" value="PAS_9"/>
    <property type="match status" value="1"/>
</dbReference>
<dbReference type="Gene3D" id="3.30.450.20">
    <property type="entry name" value="PAS domain"/>
    <property type="match status" value="1"/>
</dbReference>
<feature type="domain" description="EAL" evidence="3">
    <location>
        <begin position="497"/>
        <end position="744"/>
    </location>
</feature>
<evidence type="ECO:0000313" key="5">
    <source>
        <dbReference type="EMBL" id="KAB2932152.1"/>
    </source>
</evidence>
<dbReference type="PROSITE" id="PS50887">
    <property type="entry name" value="GGDEF"/>
    <property type="match status" value="1"/>
</dbReference>
<reference evidence="5 6" key="1">
    <citation type="submission" date="2019-10" db="EMBL/GenBank/DDBJ databases">
        <title>Extracellular Electron Transfer in a Candidatus Methanoperedens spp. Enrichment Culture.</title>
        <authorList>
            <person name="Berger S."/>
            <person name="Rangel Shaw D."/>
            <person name="Berben T."/>
            <person name="In 'T Zandt M."/>
            <person name="Frank J."/>
            <person name="Reimann J."/>
            <person name="Jetten M.S.M."/>
            <person name="Welte C.U."/>
        </authorList>
    </citation>
    <scope>NUCLEOTIDE SEQUENCE [LARGE SCALE GENOMIC DNA]</scope>
    <source>
        <strain evidence="5">SB12</strain>
    </source>
</reference>
<proteinExistence type="predicted"/>
<dbReference type="InterPro" id="IPR043128">
    <property type="entry name" value="Rev_trsase/Diguanyl_cyclase"/>
</dbReference>
<evidence type="ECO:0000259" key="2">
    <source>
        <dbReference type="PROSITE" id="PS50113"/>
    </source>
</evidence>
<dbReference type="InterPro" id="IPR000014">
    <property type="entry name" value="PAS"/>
</dbReference>
<dbReference type="NCBIfam" id="TIGR00229">
    <property type="entry name" value="sensory_box"/>
    <property type="match status" value="1"/>
</dbReference>
<keyword evidence="1" id="KW-0472">Membrane</keyword>
<evidence type="ECO:0000259" key="4">
    <source>
        <dbReference type="PROSITE" id="PS50887"/>
    </source>
</evidence>
<keyword evidence="1" id="KW-0812">Transmembrane</keyword>
<dbReference type="SMART" id="SM00267">
    <property type="entry name" value="GGDEF"/>
    <property type="match status" value="1"/>
</dbReference>
<dbReference type="InterPro" id="IPR052155">
    <property type="entry name" value="Biofilm_reg_signaling"/>
</dbReference>
<dbReference type="PROSITE" id="PS50113">
    <property type="entry name" value="PAC"/>
    <property type="match status" value="1"/>
</dbReference>
<feature type="transmembrane region" description="Helical" evidence="1">
    <location>
        <begin position="133"/>
        <end position="150"/>
    </location>
</feature>
<dbReference type="PROSITE" id="PS50883">
    <property type="entry name" value="EAL"/>
    <property type="match status" value="1"/>
</dbReference>
<feature type="domain" description="GGDEF" evidence="4">
    <location>
        <begin position="356"/>
        <end position="489"/>
    </location>
</feature>
<dbReference type="CDD" id="cd01948">
    <property type="entry name" value="EAL"/>
    <property type="match status" value="1"/>
</dbReference>
<dbReference type="Proteomes" id="UP000460298">
    <property type="component" value="Unassembled WGS sequence"/>
</dbReference>
<dbReference type="InterPro" id="IPR029787">
    <property type="entry name" value="Nucleotide_cyclase"/>
</dbReference>
<dbReference type="SMART" id="SM00052">
    <property type="entry name" value="EAL"/>
    <property type="match status" value="1"/>
</dbReference>